<protein>
    <submittedName>
        <fullName evidence="1">Uncharacterized protein</fullName>
    </submittedName>
</protein>
<dbReference type="RefSeq" id="WP_161993603.1">
    <property type="nucleotide sequence ID" value="NZ_RCZP01000013.1"/>
</dbReference>
<reference evidence="1 2" key="1">
    <citation type="journal article" date="2019" name="Environ. Microbiol.">
        <title>Species interactions and distinct microbial communities in high Arctic permafrost affected cryosols are associated with the CH4 and CO2 gas fluxes.</title>
        <authorList>
            <person name="Altshuler I."/>
            <person name="Hamel J."/>
            <person name="Turney S."/>
            <person name="Magnuson E."/>
            <person name="Levesque R."/>
            <person name="Greer C."/>
            <person name="Whyte L.G."/>
        </authorList>
    </citation>
    <scope>NUCLEOTIDE SEQUENCE [LARGE SCALE GENOMIC DNA]</scope>
    <source>
        <strain evidence="1 2">S9.3B</strain>
    </source>
</reference>
<evidence type="ECO:0000313" key="2">
    <source>
        <dbReference type="Proteomes" id="UP000317078"/>
    </source>
</evidence>
<dbReference type="AlphaFoldDB" id="A0A502G0P2"/>
<dbReference type="Proteomes" id="UP000317078">
    <property type="component" value="Unassembled WGS sequence"/>
</dbReference>
<evidence type="ECO:0000313" key="1">
    <source>
        <dbReference type="EMBL" id="TPG55487.1"/>
    </source>
</evidence>
<comment type="caution">
    <text evidence="1">The sequence shown here is derived from an EMBL/GenBank/DDBJ whole genome shotgun (WGS) entry which is preliminary data.</text>
</comment>
<accession>A0A502G0P2</accession>
<sequence length="153" mass="17298">MRLRRVAPEALKRVAITPGLVARVVGVIQSWDGDQITWAGLVDRTDAQLGYRWTRQALERHPEIKVAYKLCREESSRRQRKVILDPADSIYLQRAEKLAAEVAKLKAQLTAFEEQFALYQYNAHMRGVSAADLAQPMPVIDRGWSVARRANGG</sequence>
<proteinExistence type="predicted"/>
<keyword evidence="2" id="KW-1185">Reference proteome</keyword>
<organism evidence="1 2">
    <name type="scientific">Muricoccus nepalensis</name>
    <dbReference type="NCBI Taxonomy" id="1854500"/>
    <lineage>
        <taxon>Bacteria</taxon>
        <taxon>Pseudomonadati</taxon>
        <taxon>Pseudomonadota</taxon>
        <taxon>Alphaproteobacteria</taxon>
        <taxon>Acetobacterales</taxon>
        <taxon>Roseomonadaceae</taxon>
        <taxon>Muricoccus</taxon>
    </lineage>
</organism>
<gene>
    <name evidence="1" type="ORF">EAH89_14650</name>
</gene>
<dbReference type="EMBL" id="RCZP01000013">
    <property type="protein sequence ID" value="TPG55487.1"/>
    <property type="molecule type" value="Genomic_DNA"/>
</dbReference>
<name>A0A502G0P2_9PROT</name>